<dbReference type="OrthoDB" id="3475938at2"/>
<dbReference type="SUPFAM" id="SSF54427">
    <property type="entry name" value="NTF2-like"/>
    <property type="match status" value="1"/>
</dbReference>
<reference evidence="2 3" key="1">
    <citation type="submission" date="2019-05" db="EMBL/GenBank/DDBJ databases">
        <title>Panacibacter sp. strain 17mud1-8 Genome sequencing and assembly.</title>
        <authorList>
            <person name="Chhetri G."/>
        </authorList>
    </citation>
    <scope>NUCLEOTIDE SEQUENCE [LARGE SCALE GENOMIC DNA]</scope>
    <source>
        <strain evidence="2 3">17mud1-8</strain>
    </source>
</reference>
<keyword evidence="3" id="KW-1185">Reference proteome</keyword>
<sequence>MSVDILTIAKNYLKALKLGKTGKDLAIFFHEDVKQVEMPNRLNPNGSTSDLNTLLERAEQGKKIVKSQDYQIRNAIVQDNTVVLELDWSGVLNVHIGTLNAGQTMKAHFAMFIDFKDGKIIHQRNYDCFEAF</sequence>
<evidence type="ECO:0000259" key="1">
    <source>
        <dbReference type="Pfam" id="PF12680"/>
    </source>
</evidence>
<evidence type="ECO:0000313" key="2">
    <source>
        <dbReference type="EMBL" id="TKK68616.1"/>
    </source>
</evidence>
<dbReference type="EMBL" id="SZQL01000007">
    <property type="protein sequence ID" value="TKK68616.1"/>
    <property type="molecule type" value="Genomic_DNA"/>
</dbReference>
<accession>A0A4U3L4Q0</accession>
<dbReference type="Pfam" id="PF12680">
    <property type="entry name" value="SnoaL_2"/>
    <property type="match status" value="1"/>
</dbReference>
<dbReference type="RefSeq" id="WP_137261804.1">
    <property type="nucleotide sequence ID" value="NZ_SZQL01000007.1"/>
</dbReference>
<name>A0A4U3L4Q0_9BACT</name>
<proteinExistence type="predicted"/>
<feature type="domain" description="SnoaL-like" evidence="1">
    <location>
        <begin position="23"/>
        <end position="122"/>
    </location>
</feature>
<dbReference type="AlphaFoldDB" id="A0A4U3L4Q0"/>
<gene>
    <name evidence="2" type="ORF">FC093_10880</name>
</gene>
<dbReference type="Proteomes" id="UP000305848">
    <property type="component" value="Unassembled WGS sequence"/>
</dbReference>
<protein>
    <submittedName>
        <fullName evidence="2">Nuclear transport factor 2 family protein</fullName>
    </submittedName>
</protein>
<dbReference type="Gene3D" id="3.10.450.50">
    <property type="match status" value="1"/>
</dbReference>
<dbReference type="InterPro" id="IPR037401">
    <property type="entry name" value="SnoaL-like"/>
</dbReference>
<comment type="caution">
    <text evidence="2">The sequence shown here is derived from an EMBL/GenBank/DDBJ whole genome shotgun (WGS) entry which is preliminary data.</text>
</comment>
<organism evidence="2 3">
    <name type="scientific">Ilyomonas limi</name>
    <dbReference type="NCBI Taxonomy" id="2575867"/>
    <lineage>
        <taxon>Bacteria</taxon>
        <taxon>Pseudomonadati</taxon>
        <taxon>Bacteroidota</taxon>
        <taxon>Chitinophagia</taxon>
        <taxon>Chitinophagales</taxon>
        <taxon>Chitinophagaceae</taxon>
        <taxon>Ilyomonas</taxon>
    </lineage>
</organism>
<evidence type="ECO:0000313" key="3">
    <source>
        <dbReference type="Proteomes" id="UP000305848"/>
    </source>
</evidence>
<dbReference type="InterPro" id="IPR032710">
    <property type="entry name" value="NTF2-like_dom_sf"/>
</dbReference>